<evidence type="ECO:0000256" key="3">
    <source>
        <dbReference type="PROSITE-ProRule" id="PRU00221"/>
    </source>
</evidence>
<dbReference type="PROSITE" id="PS00678">
    <property type="entry name" value="WD_REPEATS_1"/>
    <property type="match status" value="1"/>
</dbReference>
<dbReference type="InterPro" id="IPR015943">
    <property type="entry name" value="WD40/YVTN_repeat-like_dom_sf"/>
</dbReference>
<feature type="repeat" description="WD" evidence="3">
    <location>
        <begin position="72"/>
        <end position="111"/>
    </location>
</feature>
<evidence type="ECO:0000256" key="2">
    <source>
        <dbReference type="ARBA" id="ARBA00022737"/>
    </source>
</evidence>
<dbReference type="SMART" id="SM00320">
    <property type="entry name" value="WD40"/>
    <property type="match status" value="7"/>
</dbReference>
<name>A0AB34GEU9_ESCRO</name>
<dbReference type="Pfam" id="PF00400">
    <property type="entry name" value="WD40"/>
    <property type="match status" value="7"/>
</dbReference>
<dbReference type="PANTHER" id="PTHR22847">
    <property type="entry name" value="WD40 REPEAT PROTEIN"/>
    <property type="match status" value="1"/>
</dbReference>
<evidence type="ECO:0000256" key="1">
    <source>
        <dbReference type="ARBA" id="ARBA00022574"/>
    </source>
</evidence>
<dbReference type="PROSITE" id="PS50082">
    <property type="entry name" value="WD_REPEATS_2"/>
    <property type="match status" value="4"/>
</dbReference>
<dbReference type="PANTHER" id="PTHR22847:SF637">
    <property type="entry name" value="WD REPEAT DOMAIN 5B"/>
    <property type="match status" value="1"/>
</dbReference>
<dbReference type="Proteomes" id="UP001159641">
    <property type="component" value="Unassembled WGS sequence"/>
</dbReference>
<evidence type="ECO:0000313" key="4">
    <source>
        <dbReference type="EMBL" id="KAJ8778556.1"/>
    </source>
</evidence>
<protein>
    <recommendedName>
        <fullName evidence="6">Kinesin-like protein KIF21B</fullName>
    </recommendedName>
</protein>
<comment type="caution">
    <text evidence="4">The sequence shown here is derived from an EMBL/GenBank/DDBJ whole genome shotgun (WGS) entry which is preliminary data.</text>
</comment>
<dbReference type="InterPro" id="IPR020472">
    <property type="entry name" value="WD40_PAC1"/>
</dbReference>
<organism evidence="4 5">
    <name type="scientific">Eschrichtius robustus</name>
    <name type="common">California gray whale</name>
    <name type="synonym">Eschrichtius gibbosus</name>
    <dbReference type="NCBI Taxonomy" id="9764"/>
    <lineage>
        <taxon>Eukaryota</taxon>
        <taxon>Metazoa</taxon>
        <taxon>Chordata</taxon>
        <taxon>Craniata</taxon>
        <taxon>Vertebrata</taxon>
        <taxon>Euteleostomi</taxon>
        <taxon>Mammalia</taxon>
        <taxon>Eutheria</taxon>
        <taxon>Laurasiatheria</taxon>
        <taxon>Artiodactyla</taxon>
        <taxon>Whippomorpha</taxon>
        <taxon>Cetacea</taxon>
        <taxon>Mysticeti</taxon>
        <taxon>Eschrichtiidae</taxon>
        <taxon>Eschrichtius</taxon>
    </lineage>
</organism>
<feature type="repeat" description="WD" evidence="3">
    <location>
        <begin position="402"/>
        <end position="432"/>
    </location>
</feature>
<dbReference type="GO" id="GO:1990234">
    <property type="term" value="C:transferase complex"/>
    <property type="evidence" value="ECO:0007669"/>
    <property type="project" value="UniProtKB-ARBA"/>
</dbReference>
<keyword evidence="2" id="KW-0677">Repeat</keyword>
<dbReference type="Gene3D" id="2.130.10.10">
    <property type="entry name" value="YVTN repeat-like/Quinoprotein amine dehydrogenase"/>
    <property type="match status" value="2"/>
</dbReference>
<feature type="repeat" description="WD" evidence="3">
    <location>
        <begin position="268"/>
        <end position="307"/>
    </location>
</feature>
<dbReference type="InterPro" id="IPR001680">
    <property type="entry name" value="WD40_rpt"/>
</dbReference>
<dbReference type="InterPro" id="IPR036322">
    <property type="entry name" value="WD40_repeat_dom_sf"/>
</dbReference>
<dbReference type="PRINTS" id="PR00320">
    <property type="entry name" value="GPROTEINBRPT"/>
</dbReference>
<proteinExistence type="predicted"/>
<gene>
    <name evidence="4" type="ORF">J1605_013525</name>
</gene>
<evidence type="ECO:0008006" key="6">
    <source>
        <dbReference type="Google" id="ProtNLM"/>
    </source>
</evidence>
<dbReference type="AlphaFoldDB" id="A0AB34GEU9"/>
<evidence type="ECO:0000313" key="5">
    <source>
        <dbReference type="Proteomes" id="UP001159641"/>
    </source>
</evidence>
<dbReference type="FunFam" id="2.130.10.10:FF:000104">
    <property type="entry name" value="Kinesin family member 21A"/>
    <property type="match status" value="1"/>
</dbReference>
<feature type="repeat" description="WD" evidence="3">
    <location>
        <begin position="360"/>
        <end position="401"/>
    </location>
</feature>
<sequence>MAVTDLTSLVQEGPGGRDVHACMRESLRGRGGLGALPLCTPRPSLWSPRGIITPVGGAKGARTAPLQCVSMAEGHTKPILCLDATDELLFTGSKDRSCKMWNLVTGQEIAALKGHPSNVVSIKYCSLSGLVFSVSTSYIKVWDIRDSAKCVRTLTSSGQVVSGDACAAASTRTITSAQGEHQINQIALSPSGSMLYAASGNAVRIWELSRLQPVGKLTGHIGPVMCLTVAQTASQHDLVVTGSKDHYVKMFELGECVTGTVGPTHNFEPPHYDGIECLAIQGDVLFSGSRDNGIKKWDLEQQELMQCPPRRHPLPPCPPPPASTLFPPVPPAGRHPLLPPPSAFRQQLSGRVCSRPPQIPTAHKDWVCALAFVPGRPMLLSACRAGVIKVWNVDNFTPIGEIKGHDSPINAVCTNAKHIFTASSDLTVKFWSARRLGRPPICFAEEGGAPLTLQPGPVPDLTRGPL</sequence>
<dbReference type="InterPro" id="IPR019775">
    <property type="entry name" value="WD40_repeat_CS"/>
</dbReference>
<keyword evidence="5" id="KW-1185">Reference proteome</keyword>
<dbReference type="EMBL" id="JAIQCJ010002242">
    <property type="protein sequence ID" value="KAJ8778556.1"/>
    <property type="molecule type" value="Genomic_DNA"/>
</dbReference>
<reference evidence="4 5" key="1">
    <citation type="submission" date="2022-11" db="EMBL/GenBank/DDBJ databases">
        <title>Whole genome sequence of Eschrichtius robustus ER-17-0199.</title>
        <authorList>
            <person name="Bruniche-Olsen A."/>
            <person name="Black A.N."/>
            <person name="Fields C.J."/>
            <person name="Walden K."/>
            <person name="Dewoody J.A."/>
        </authorList>
    </citation>
    <scope>NUCLEOTIDE SEQUENCE [LARGE SCALE GENOMIC DNA]</scope>
    <source>
        <strain evidence="4">ER-17-0199</strain>
        <tissue evidence="4">Blubber</tissue>
    </source>
</reference>
<accession>A0AB34GEU9</accession>
<dbReference type="SUPFAM" id="SSF50978">
    <property type="entry name" value="WD40 repeat-like"/>
    <property type="match status" value="1"/>
</dbReference>
<dbReference type="CDD" id="cd00200">
    <property type="entry name" value="WD40"/>
    <property type="match status" value="1"/>
</dbReference>
<keyword evidence="1 3" id="KW-0853">WD repeat</keyword>